<dbReference type="InterPro" id="IPR014144">
    <property type="entry name" value="LigD_PE_domain"/>
</dbReference>
<dbReference type="GO" id="GO:0003677">
    <property type="term" value="F:DNA binding"/>
    <property type="evidence" value="ECO:0007669"/>
    <property type="project" value="UniProtKB-KW"/>
</dbReference>
<keyword evidence="18" id="KW-0511">Multifunctional enzyme</keyword>
<evidence type="ECO:0000256" key="17">
    <source>
        <dbReference type="ARBA" id="ARBA00023211"/>
    </source>
</evidence>
<reference evidence="23 24" key="1">
    <citation type="submission" date="2020-08" db="EMBL/GenBank/DDBJ databases">
        <title>Genomic Encyclopedia of Type Strains, Phase IV (KMG-IV): sequencing the most valuable type-strain genomes for metagenomic binning, comparative biology and taxonomic classification.</title>
        <authorList>
            <person name="Goeker M."/>
        </authorList>
    </citation>
    <scope>NUCLEOTIDE SEQUENCE [LARGE SCALE GENOMIC DNA]</scope>
    <source>
        <strain evidence="23 24">DSM 102255</strain>
    </source>
</reference>
<evidence type="ECO:0000256" key="3">
    <source>
        <dbReference type="ARBA" id="ARBA00022598"/>
    </source>
</evidence>
<keyword evidence="24" id="KW-1185">Reference proteome</keyword>
<dbReference type="AlphaFoldDB" id="A0A841J2H1"/>
<keyword evidence="4" id="KW-0808">Transferase</keyword>
<dbReference type="Proteomes" id="UP000552700">
    <property type="component" value="Unassembled WGS sequence"/>
</dbReference>
<keyword evidence="12" id="KW-0067">ATP-binding</keyword>
<evidence type="ECO:0000256" key="5">
    <source>
        <dbReference type="ARBA" id="ARBA00022695"/>
    </source>
</evidence>
<dbReference type="Gene3D" id="3.30.470.30">
    <property type="entry name" value="DNA ligase/mRNA capping enzyme"/>
    <property type="match status" value="1"/>
</dbReference>
<feature type="domain" description="ATP-dependent DNA ligase family profile" evidence="22">
    <location>
        <begin position="328"/>
        <end position="428"/>
    </location>
</feature>
<dbReference type="Gene3D" id="3.90.920.10">
    <property type="entry name" value="DNA primase, PRIM domain"/>
    <property type="match status" value="1"/>
</dbReference>
<keyword evidence="9" id="KW-0227">DNA damage</keyword>
<evidence type="ECO:0000256" key="7">
    <source>
        <dbReference type="ARBA" id="ARBA00022723"/>
    </source>
</evidence>
<dbReference type="InterPro" id="IPR014145">
    <property type="entry name" value="LigD_pol_dom"/>
</dbReference>
<keyword evidence="8" id="KW-0547">Nucleotide-binding</keyword>
<dbReference type="NCBIfam" id="NF004628">
    <property type="entry name" value="PRK05972.1"/>
    <property type="match status" value="1"/>
</dbReference>
<evidence type="ECO:0000256" key="19">
    <source>
        <dbReference type="ARBA" id="ARBA00029943"/>
    </source>
</evidence>
<gene>
    <name evidence="23" type="ORF">FHS92_002910</name>
</gene>
<evidence type="ECO:0000256" key="2">
    <source>
        <dbReference type="ARBA" id="ARBA00012727"/>
    </source>
</evidence>
<dbReference type="NCBIfam" id="TIGR02777">
    <property type="entry name" value="LigD_PE_dom"/>
    <property type="match status" value="1"/>
</dbReference>
<evidence type="ECO:0000256" key="8">
    <source>
        <dbReference type="ARBA" id="ARBA00022741"/>
    </source>
</evidence>
<evidence type="ECO:0000256" key="4">
    <source>
        <dbReference type="ARBA" id="ARBA00022679"/>
    </source>
</evidence>
<dbReference type="InterPro" id="IPR012340">
    <property type="entry name" value="NA-bd_OB-fold"/>
</dbReference>
<protein>
    <recommendedName>
        <fullName evidence="2">DNA ligase (ATP)</fullName>
        <ecNumber evidence="2">6.5.1.1</ecNumber>
    </recommendedName>
    <alternativeName>
        <fullName evidence="19">NHEJ DNA polymerase</fullName>
    </alternativeName>
</protein>
<evidence type="ECO:0000256" key="1">
    <source>
        <dbReference type="ARBA" id="ARBA00001936"/>
    </source>
</evidence>
<dbReference type="Gene3D" id="2.40.50.140">
    <property type="entry name" value="Nucleic acid-binding proteins"/>
    <property type="match status" value="1"/>
</dbReference>
<sequence>MMMARRDPLSDYNTKRDFTRTAEPKGKRDTSGGQRFLVQKHDATRLHWDFRLEMDGVLKSWAVTRGPSLDPDDKRLAVRTEDHPLDYATFEGTIPKGEYGGGTVMLWDEGTWEAVGGKDPTKTIEEGHVHVILHGHRMNGEWLLVRMKPRGNEKRENWLLRKVEDEEAGASDTLVEEALTSVTTGRTMAQIAAGETPVTRSKSTPEKPSKTTRTPAKSAKAKGGKSVPPAFRAIQLATLVERVPEGSDWIHEIKYDGYRTLLAIGGGAVKAYTRTGLDWSDTFAPVCDAASQLDIGSALIDGEVVALDADGRPSFSALQRALKEGGALHYFAFDLLEQDSEDLSGLPNLERKERLAALMQDAPTPLHYADHVVGAGEKLFQRLCKDGYEGVVSKRADASYRGTRSRNWLKIKCTRRQEFVVLGYGISDKAGRGLKSLLVGVHDGGALRYAGRVGTGFDAATRDMLVATMEPLARKTPAADVPKAVARGVHWVKPSLVVEIAFSEFTADHILRHPSYIGLRQDKPAKDVVVEQPVAVQDETGGGENPDNSYHGVTITHPERVIDPTAPTTKGALAAYYAKLADPLLAWLANRPVSLVRCPQGREKQCFFQKHDGGSFGDRVDRISIPDTKGKQEDYLVVNTPESLLTCVQMGTIELHGWGSPADDIEHPDRMIFDLDPDEGVDFATVRNAAVQLRDLLAEMGLQSFAMVSGGKGVHVVVPLDGSADWPAVKDFASRFAQAVSSAHPDRFTANMRKAQRKGKIFIDWLRNERGATAVMPYSARARPRTSVAAPVEWNELASMETAAPFTIKDADTLLTRAKSKALKAWGKADQALPDT</sequence>
<evidence type="ECO:0000313" key="23">
    <source>
        <dbReference type="EMBL" id="MBB6125153.1"/>
    </source>
</evidence>
<evidence type="ECO:0000256" key="21">
    <source>
        <dbReference type="SAM" id="MobiDB-lite"/>
    </source>
</evidence>
<keyword evidence="5" id="KW-0548">Nucleotidyltransferase</keyword>
<dbReference type="SUPFAM" id="SSF56091">
    <property type="entry name" value="DNA ligase/mRNA capping enzyme, catalytic domain"/>
    <property type="match status" value="1"/>
</dbReference>
<feature type="region of interest" description="Disordered" evidence="21">
    <location>
        <begin position="1"/>
        <end position="34"/>
    </location>
</feature>
<dbReference type="NCBIfam" id="TIGR02778">
    <property type="entry name" value="ligD_pol"/>
    <property type="match status" value="1"/>
</dbReference>
<evidence type="ECO:0000256" key="10">
    <source>
        <dbReference type="ARBA" id="ARBA00022801"/>
    </source>
</evidence>
<dbReference type="PROSITE" id="PS50160">
    <property type="entry name" value="DNA_LIGASE_A3"/>
    <property type="match status" value="1"/>
</dbReference>
<keyword evidence="11" id="KW-0269">Exonuclease</keyword>
<dbReference type="PANTHER" id="PTHR42705">
    <property type="entry name" value="BIFUNCTIONAL NON-HOMOLOGOUS END JOINING PROTEIN LIGD"/>
    <property type="match status" value="1"/>
</dbReference>
<keyword evidence="3 23" id="KW-0436">Ligase</keyword>
<keyword evidence="16" id="KW-0234">DNA repair</keyword>
<keyword evidence="14" id="KW-0238">DNA-binding</keyword>
<dbReference type="CDD" id="cd07906">
    <property type="entry name" value="Adenylation_DNA_ligase_LigD_LigC"/>
    <property type="match status" value="1"/>
</dbReference>
<accession>A0A841J2H1</accession>
<evidence type="ECO:0000256" key="11">
    <source>
        <dbReference type="ARBA" id="ARBA00022839"/>
    </source>
</evidence>
<evidence type="ECO:0000256" key="9">
    <source>
        <dbReference type="ARBA" id="ARBA00022763"/>
    </source>
</evidence>
<dbReference type="GO" id="GO:0003887">
    <property type="term" value="F:DNA-directed DNA polymerase activity"/>
    <property type="evidence" value="ECO:0007669"/>
    <property type="project" value="UniProtKB-KW"/>
</dbReference>
<dbReference type="InterPro" id="IPR012310">
    <property type="entry name" value="DNA_ligase_ATP-dep_cent"/>
</dbReference>
<dbReference type="GO" id="GO:0006310">
    <property type="term" value="P:DNA recombination"/>
    <property type="evidence" value="ECO:0007669"/>
    <property type="project" value="UniProtKB-KW"/>
</dbReference>
<keyword evidence="15" id="KW-0233">DNA recombination</keyword>
<dbReference type="CDD" id="cd04862">
    <property type="entry name" value="PaeLigD_Pol_like"/>
    <property type="match status" value="1"/>
</dbReference>
<name>A0A841J2H1_9SPHN</name>
<dbReference type="EC" id="6.5.1.1" evidence="2"/>
<evidence type="ECO:0000256" key="6">
    <source>
        <dbReference type="ARBA" id="ARBA00022722"/>
    </source>
</evidence>
<evidence type="ECO:0000259" key="22">
    <source>
        <dbReference type="PROSITE" id="PS50160"/>
    </source>
</evidence>
<comment type="catalytic activity">
    <reaction evidence="20">
        <text>ATP + (deoxyribonucleotide)n-3'-hydroxyl + 5'-phospho-(deoxyribonucleotide)m = (deoxyribonucleotide)n+m + AMP + diphosphate.</text>
        <dbReference type="EC" id="6.5.1.1"/>
    </reaction>
</comment>
<dbReference type="Pfam" id="PF13298">
    <property type="entry name" value="LigD_N"/>
    <property type="match status" value="1"/>
</dbReference>
<evidence type="ECO:0000256" key="16">
    <source>
        <dbReference type="ARBA" id="ARBA00023204"/>
    </source>
</evidence>
<organism evidence="23 24">
    <name type="scientific">Sphingobium subterraneum</name>
    <dbReference type="NCBI Taxonomy" id="627688"/>
    <lineage>
        <taxon>Bacteria</taxon>
        <taxon>Pseudomonadati</taxon>
        <taxon>Pseudomonadota</taxon>
        <taxon>Alphaproteobacteria</taxon>
        <taxon>Sphingomonadales</taxon>
        <taxon>Sphingomonadaceae</taxon>
        <taxon>Sphingobium</taxon>
    </lineage>
</organism>
<proteinExistence type="predicted"/>
<evidence type="ECO:0000256" key="12">
    <source>
        <dbReference type="ARBA" id="ARBA00022840"/>
    </source>
</evidence>
<dbReference type="GO" id="GO:0046872">
    <property type="term" value="F:metal ion binding"/>
    <property type="evidence" value="ECO:0007669"/>
    <property type="project" value="UniProtKB-KW"/>
</dbReference>
<feature type="compositionally biased region" description="Basic and acidic residues" evidence="21">
    <location>
        <begin position="1"/>
        <end position="30"/>
    </location>
</feature>
<keyword evidence="17" id="KW-0464">Manganese</keyword>
<dbReference type="CDD" id="cd07971">
    <property type="entry name" value="OBF_DNA_ligase_LigD"/>
    <property type="match status" value="1"/>
</dbReference>
<evidence type="ECO:0000256" key="13">
    <source>
        <dbReference type="ARBA" id="ARBA00022932"/>
    </source>
</evidence>
<dbReference type="GO" id="GO:0004527">
    <property type="term" value="F:exonuclease activity"/>
    <property type="evidence" value="ECO:0007669"/>
    <property type="project" value="UniProtKB-KW"/>
</dbReference>
<dbReference type="Pfam" id="PF21686">
    <property type="entry name" value="LigD_Prim-Pol"/>
    <property type="match status" value="1"/>
</dbReference>
<keyword evidence="7" id="KW-0479">Metal-binding</keyword>
<evidence type="ECO:0000313" key="24">
    <source>
        <dbReference type="Proteomes" id="UP000552700"/>
    </source>
</evidence>
<evidence type="ECO:0000256" key="15">
    <source>
        <dbReference type="ARBA" id="ARBA00023172"/>
    </source>
</evidence>
<evidence type="ECO:0000256" key="14">
    <source>
        <dbReference type="ARBA" id="ARBA00023125"/>
    </source>
</evidence>
<dbReference type="SUPFAM" id="SSF50249">
    <property type="entry name" value="Nucleic acid-binding proteins"/>
    <property type="match status" value="1"/>
</dbReference>
<dbReference type="GO" id="GO:0003910">
    <property type="term" value="F:DNA ligase (ATP) activity"/>
    <property type="evidence" value="ECO:0007669"/>
    <property type="project" value="UniProtKB-EC"/>
</dbReference>
<keyword evidence="6" id="KW-0540">Nuclease</keyword>
<keyword evidence="10" id="KW-0378">Hydrolase</keyword>
<dbReference type="InterPro" id="IPR012309">
    <property type="entry name" value="DNA_ligase_ATP-dep_C"/>
</dbReference>
<dbReference type="NCBIfam" id="TIGR02779">
    <property type="entry name" value="NHEJ_ligase_lig"/>
    <property type="match status" value="1"/>
</dbReference>
<comment type="cofactor">
    <cofactor evidence="1">
        <name>Mn(2+)</name>
        <dbReference type="ChEBI" id="CHEBI:29035"/>
    </cofactor>
</comment>
<dbReference type="GO" id="GO:0006281">
    <property type="term" value="P:DNA repair"/>
    <property type="evidence" value="ECO:0007669"/>
    <property type="project" value="UniProtKB-KW"/>
</dbReference>
<feature type="region of interest" description="Disordered" evidence="21">
    <location>
        <begin position="191"/>
        <end position="226"/>
    </location>
</feature>
<keyword evidence="13" id="KW-0239">DNA-directed DNA polymerase</keyword>
<dbReference type="InterPro" id="IPR014143">
    <property type="entry name" value="NHEJ_ligase_prk"/>
</dbReference>
<dbReference type="EMBL" id="JACIJP010000005">
    <property type="protein sequence ID" value="MBB6125153.1"/>
    <property type="molecule type" value="Genomic_DNA"/>
</dbReference>
<dbReference type="GO" id="GO:0005524">
    <property type="term" value="F:ATP binding"/>
    <property type="evidence" value="ECO:0007669"/>
    <property type="project" value="UniProtKB-KW"/>
</dbReference>
<dbReference type="InterPro" id="IPR014146">
    <property type="entry name" value="LigD_ligase_dom"/>
</dbReference>
<dbReference type="InterPro" id="IPR033651">
    <property type="entry name" value="PaeLigD_Pol-like"/>
</dbReference>
<evidence type="ECO:0000256" key="18">
    <source>
        <dbReference type="ARBA" id="ARBA00023268"/>
    </source>
</evidence>
<evidence type="ECO:0000256" key="20">
    <source>
        <dbReference type="ARBA" id="ARBA00034003"/>
    </source>
</evidence>
<dbReference type="Pfam" id="PF01068">
    <property type="entry name" value="DNA_ligase_A_M"/>
    <property type="match status" value="1"/>
</dbReference>
<comment type="caution">
    <text evidence="23">The sequence shown here is derived from an EMBL/GenBank/DDBJ whole genome shotgun (WGS) entry which is preliminary data.</text>
</comment>
<dbReference type="NCBIfam" id="TIGR02776">
    <property type="entry name" value="NHEJ_ligase_prk"/>
    <property type="match status" value="1"/>
</dbReference>
<dbReference type="Pfam" id="PF04679">
    <property type="entry name" value="DNA_ligase_A_C"/>
    <property type="match status" value="1"/>
</dbReference>
<dbReference type="InterPro" id="IPR052171">
    <property type="entry name" value="NHEJ_LigD"/>
</dbReference>
<dbReference type="PANTHER" id="PTHR42705:SF2">
    <property type="entry name" value="BIFUNCTIONAL NON-HOMOLOGOUS END JOINING PROTEIN LIGD"/>
    <property type="match status" value="1"/>
</dbReference>
<dbReference type="Gene3D" id="3.30.1490.70">
    <property type="match status" value="1"/>
</dbReference>